<evidence type="ECO:0000256" key="4">
    <source>
        <dbReference type="ARBA" id="ARBA00022692"/>
    </source>
</evidence>
<proteinExistence type="inferred from homology"/>
<evidence type="ECO:0000256" key="6">
    <source>
        <dbReference type="ARBA" id="ARBA00022989"/>
    </source>
</evidence>
<evidence type="ECO:0000313" key="12">
    <source>
        <dbReference type="Proteomes" id="UP001466331"/>
    </source>
</evidence>
<keyword evidence="3" id="KW-1003">Cell membrane</keyword>
<comment type="similarity">
    <text evidence="8">Belongs to the exbB/tolQ family.</text>
</comment>
<evidence type="ECO:0000259" key="10">
    <source>
        <dbReference type="Pfam" id="PF01618"/>
    </source>
</evidence>
<keyword evidence="2 8" id="KW-0813">Transport</keyword>
<name>A0ABU9UD93_9SPIR</name>
<dbReference type="InterPro" id="IPR002898">
    <property type="entry name" value="MotA_ExbB_proton_chnl"/>
</dbReference>
<comment type="caution">
    <text evidence="11">The sequence shown here is derived from an EMBL/GenBank/DDBJ whole genome shotgun (WGS) entry which is preliminary data.</text>
</comment>
<feature type="transmembrane region" description="Helical" evidence="9">
    <location>
        <begin position="12"/>
        <end position="32"/>
    </location>
</feature>
<feature type="transmembrane region" description="Helical" evidence="9">
    <location>
        <begin position="113"/>
        <end position="135"/>
    </location>
</feature>
<dbReference type="PANTHER" id="PTHR30625">
    <property type="entry name" value="PROTEIN TOLQ"/>
    <property type="match status" value="1"/>
</dbReference>
<keyword evidence="12" id="KW-1185">Reference proteome</keyword>
<evidence type="ECO:0000256" key="8">
    <source>
        <dbReference type="RuleBase" id="RU004057"/>
    </source>
</evidence>
<evidence type="ECO:0000313" key="11">
    <source>
        <dbReference type="EMBL" id="MEM5948634.1"/>
    </source>
</evidence>
<protein>
    <submittedName>
        <fullName evidence="11">MotA/TolQ/ExbB proton channel family protein</fullName>
    </submittedName>
</protein>
<keyword evidence="5 8" id="KW-0653">Protein transport</keyword>
<evidence type="ECO:0000256" key="3">
    <source>
        <dbReference type="ARBA" id="ARBA00022475"/>
    </source>
</evidence>
<accession>A0ABU9UD93</accession>
<feature type="transmembrane region" description="Helical" evidence="9">
    <location>
        <begin position="155"/>
        <end position="177"/>
    </location>
</feature>
<keyword evidence="4 9" id="KW-0812">Transmembrane</keyword>
<comment type="subcellular location">
    <subcellularLocation>
        <location evidence="1">Cell membrane</location>
        <topology evidence="1">Multi-pass membrane protein</topology>
    </subcellularLocation>
    <subcellularLocation>
        <location evidence="8">Membrane</location>
        <topology evidence="8">Multi-pass membrane protein</topology>
    </subcellularLocation>
</comment>
<reference evidence="11 12" key="1">
    <citation type="submission" date="2024-03" db="EMBL/GenBank/DDBJ databases">
        <title>Ignisphaera cupida sp. nov., a hyperthermophilic hydrolytic archaeon from a hot spring of Kamchatka, and proposal of Ignisphaeraceae fam. nov.</title>
        <authorList>
            <person name="Podosokorskaya O.A."/>
            <person name="Elcheninov A.G."/>
            <person name="Maltseva A.I."/>
            <person name="Zayulina K.S."/>
            <person name="Novikov A."/>
            <person name="Merkel A.Y."/>
        </authorList>
    </citation>
    <scope>NUCLEOTIDE SEQUENCE [LARGE SCALE GENOMIC DNA]</scope>
    <source>
        <strain evidence="11 12">38H-sp</strain>
    </source>
</reference>
<dbReference type="Pfam" id="PF01618">
    <property type="entry name" value="MotA_ExbB"/>
    <property type="match status" value="1"/>
</dbReference>
<keyword evidence="6 9" id="KW-1133">Transmembrane helix</keyword>
<evidence type="ECO:0000256" key="9">
    <source>
        <dbReference type="SAM" id="Phobius"/>
    </source>
</evidence>
<dbReference type="EMBL" id="JBCHKQ010000004">
    <property type="protein sequence ID" value="MEM5948634.1"/>
    <property type="molecule type" value="Genomic_DNA"/>
</dbReference>
<evidence type="ECO:0000256" key="1">
    <source>
        <dbReference type="ARBA" id="ARBA00004651"/>
    </source>
</evidence>
<evidence type="ECO:0000256" key="2">
    <source>
        <dbReference type="ARBA" id="ARBA00022448"/>
    </source>
</evidence>
<keyword evidence="7 9" id="KW-0472">Membrane</keyword>
<dbReference type="RefSeq" id="WP_420070084.1">
    <property type="nucleotide sequence ID" value="NZ_JBCHKQ010000004.1"/>
</dbReference>
<dbReference type="PANTHER" id="PTHR30625:SF15">
    <property type="entry name" value="BIOPOLYMER TRANSPORT PROTEIN EXBB"/>
    <property type="match status" value="1"/>
</dbReference>
<organism evidence="11 12">
    <name type="scientific">Rarispira pelagica</name>
    <dbReference type="NCBI Taxonomy" id="3141764"/>
    <lineage>
        <taxon>Bacteria</taxon>
        <taxon>Pseudomonadati</taxon>
        <taxon>Spirochaetota</taxon>
        <taxon>Spirochaetia</taxon>
        <taxon>Winmispirales</taxon>
        <taxon>Winmispiraceae</taxon>
        <taxon>Rarispira</taxon>
    </lineage>
</organism>
<evidence type="ECO:0000256" key="5">
    <source>
        <dbReference type="ARBA" id="ARBA00022927"/>
    </source>
</evidence>
<feature type="domain" description="MotA/TolQ/ExbB proton channel" evidence="10">
    <location>
        <begin position="68"/>
        <end position="188"/>
    </location>
</feature>
<gene>
    <name evidence="11" type="ORF">WKV44_08770</name>
</gene>
<dbReference type="Proteomes" id="UP001466331">
    <property type="component" value="Unassembled WGS sequence"/>
</dbReference>
<evidence type="ECO:0000256" key="7">
    <source>
        <dbReference type="ARBA" id="ARBA00023136"/>
    </source>
</evidence>
<dbReference type="InterPro" id="IPR050790">
    <property type="entry name" value="ExbB/TolQ_transport"/>
</dbReference>
<sequence length="209" mass="22903">MINMLIKGGPILWSIILLAFVGTAIVIERLLYFRKIRVDEEKLFLRIKSSLEKGHFDEALYICDTNYSPLSALIKVGIEHRNHPEHIQREVIKDAANQEIPQLEKNLSGLGTIAHIAPLLGLLGTVTGTMKSFGILGQFGAVADPAQLAKGISEALITTVGGILVAVPAVIFYNYLVSKVNLMLIKMENQVNALILMINSSKNNGSKQQ</sequence>